<evidence type="ECO:0000256" key="1">
    <source>
        <dbReference type="SAM" id="MobiDB-lite"/>
    </source>
</evidence>
<dbReference type="EMBL" id="JAGMUU010000021">
    <property type="protein sequence ID" value="KAH7129465.1"/>
    <property type="molecule type" value="Genomic_DNA"/>
</dbReference>
<keyword evidence="3" id="KW-1185">Reference proteome</keyword>
<dbReference type="InterPro" id="IPR036890">
    <property type="entry name" value="HATPase_C_sf"/>
</dbReference>
<dbReference type="PANTHER" id="PTHR32387">
    <property type="entry name" value="WU:FJ29H11"/>
    <property type="match status" value="1"/>
</dbReference>
<dbReference type="InterPro" id="IPR052957">
    <property type="entry name" value="Auxin_embryo_med"/>
</dbReference>
<dbReference type="SUPFAM" id="SSF55874">
    <property type="entry name" value="ATPase domain of HSP90 chaperone/DNA topoisomerase II/histidine kinase"/>
    <property type="match status" value="1"/>
</dbReference>
<dbReference type="NCBIfam" id="NF047352">
    <property type="entry name" value="P_loop_sacsin"/>
    <property type="match status" value="1"/>
</dbReference>
<name>A0A9P9DZX8_9HYPO</name>
<feature type="compositionally biased region" description="Low complexity" evidence="1">
    <location>
        <begin position="1408"/>
        <end position="1423"/>
    </location>
</feature>
<organism evidence="2 3">
    <name type="scientific">Dactylonectria estremocensis</name>
    <dbReference type="NCBI Taxonomy" id="1079267"/>
    <lineage>
        <taxon>Eukaryota</taxon>
        <taxon>Fungi</taxon>
        <taxon>Dikarya</taxon>
        <taxon>Ascomycota</taxon>
        <taxon>Pezizomycotina</taxon>
        <taxon>Sordariomycetes</taxon>
        <taxon>Hypocreomycetidae</taxon>
        <taxon>Hypocreales</taxon>
        <taxon>Nectriaceae</taxon>
        <taxon>Dactylonectria</taxon>
    </lineage>
</organism>
<dbReference type="PANTHER" id="PTHR32387:SF0">
    <property type="entry name" value="PROTEIN NO VEIN"/>
    <property type="match status" value="1"/>
</dbReference>
<comment type="caution">
    <text evidence="2">The sequence shown here is derived from an EMBL/GenBank/DDBJ whole genome shotgun (WGS) entry which is preliminary data.</text>
</comment>
<protein>
    <recommendedName>
        <fullName evidence="4">Protein NO VEIN C-terminal domain-containing protein</fullName>
    </recommendedName>
</protein>
<reference evidence="2" key="1">
    <citation type="journal article" date="2021" name="Nat. Commun.">
        <title>Genetic determinants of endophytism in the Arabidopsis root mycobiome.</title>
        <authorList>
            <person name="Mesny F."/>
            <person name="Miyauchi S."/>
            <person name="Thiergart T."/>
            <person name="Pickel B."/>
            <person name="Atanasova L."/>
            <person name="Karlsson M."/>
            <person name="Huettel B."/>
            <person name="Barry K.W."/>
            <person name="Haridas S."/>
            <person name="Chen C."/>
            <person name="Bauer D."/>
            <person name="Andreopoulos W."/>
            <person name="Pangilinan J."/>
            <person name="LaButti K."/>
            <person name="Riley R."/>
            <person name="Lipzen A."/>
            <person name="Clum A."/>
            <person name="Drula E."/>
            <person name="Henrissat B."/>
            <person name="Kohler A."/>
            <person name="Grigoriev I.V."/>
            <person name="Martin F.M."/>
            <person name="Hacquard S."/>
        </authorList>
    </citation>
    <scope>NUCLEOTIDE SEQUENCE</scope>
    <source>
        <strain evidence="2">MPI-CAGE-AT-0021</strain>
    </source>
</reference>
<evidence type="ECO:0008006" key="4">
    <source>
        <dbReference type="Google" id="ProtNLM"/>
    </source>
</evidence>
<proteinExistence type="predicted"/>
<evidence type="ECO:0000313" key="2">
    <source>
        <dbReference type="EMBL" id="KAH7129465.1"/>
    </source>
</evidence>
<sequence length="1709" mass="195356">MTTMDTGLVRARRLVEAISTDLGFVEEEIWATLLPVAREKFEYAMRMKDSMISSSVLTLAKNLYTSNARFVFELLQNADDNRFRTARRLGQIPYVAFKVHPDRIIVDCNEDGFTPENLKAICAVGRSSKTGAQGYIGEKGIGFKSVFMAAWKVHILSGDFSFYFQHRIQDSGFGMIRPVWEEPAEQLQQPLTRMTLSLHDQGDEDQLTSQRDTIHQQFNDLQENLLLFMRNLEEIRVTFFYADGEIKTSTTFSTQQTDGNRVTLTRRVAHGGVITATSKIYHLIRHEVGNLAKNENLSYSVDEEQERAYSKADVVLGFPLTEHSVPIDMPQDVFAFLPMSHMGFNFLIHSDFVTQANRQGIVTTSRRNLGILEGIYDAFIQAVLEFCDLPALQYTWMRFLPNTRDHYDHFWSRLVTKLLNNLRFESVLRPWSEGRLRPITELRQLQACHLDSHHQPLLRDTYPEMYISNKYQESDLGKLSTYGLESLTQNEVLNLVEQDLRLESSRIKLIETDDWHTRVANLLAITFENKKFQHLRTRVFKLSLLPLQNGDWVASSDRGNVYFSKSAGITIPETIGLDLLDGTAEENWRRMRLFVYLGVSYADVDFVRKFILQWHRQYRSGSGAKLYMFVDQLKFFYSTHHLAASPIEGKGNLRLVTHRKIALIPRGFGIFFPDDHEFGLKKLFQHADATETPAGAPQLDFLSHLYLRNSPEKPSSFGESWTDWLCTYAGVRRHLGLVSLVEPRSLAKPVHYVAQHLPDKFLGFLRYHWCEGGRDIEKSLAMTTELKSIPVLCQDGSMIALGKTYLPFQDLEDECARYLRGEESFPFLKLTTTLERGTYARDWPFLGPRLGVGIDASIDFYKQLLLQISSTRADKVEDEDRLVGLYSTIYGKYVQSAAMEINKRSLQNYFTEHEVIFVPSSGAFVACWDVPCQCLWDAPPTFTTGRPLKSRYETLLTHQQDARRVAERLFRDVLEIPDCSWRDIIEELDYASQHGYNYPEAIPELYNRLHLMAGITKEDEKEIKELFKTDTLIYVEGRWLKVAECLWSSETKIQGKTPLVEEYEDLQEFFVDFLGVDTLNLQIVYDELLHLGRSPSPSVDQVKQQIQSLNGLLSDVTSYPKVKPEPLRRAKIFPVNIPGGDVKLFTGETSFAIVDRVALGEYFAGRVKTLDFDLNKVREIAPFLQWLGLETRYLSRSVREISTVDQTDMRPVTPSEEKIRPIAHSLCRIAFHYDSQKLKNTSLECLYETLRNVRVYETHGISCEVHFSQDGKDYSQVSSRNDLHLREEGTRLEIFVPRKKKRRQFCYASKLPTRLFEWLMTDPKTQISAGTSEKAHRLVATVLNASKYVVPEILEENGIVPVGIESEDHEEEHDATNDSSESEAEESLRGSPARDNVAELATPYADMTSETSSPTDPTPVSTPRQTTYEEINSVSATSSQAVSHSQSAQPIFVPQRALGNRPYSEPDVGLSTINEDVTKYRDLLGRVISAARQAGFPTQPNAPLDMSALLGALPTDYETESSFDRIEESIRFRSKTQLERDRMVGAAGELYVFELLKTLDPSIPEFSMENWQSTIRDYVKVHAEYSDITRWPGSRETADIVYADTTGALTQVLIDSDYLGVSWENDRPNYLLEVKTTTGPCRTPFFMSRSQYQRMREHRGSRETVYVVLRVFNVDKRRIGLRVYVDPAEKEANGELVFAGGSWSVTPAA</sequence>
<gene>
    <name evidence="2" type="ORF">B0J13DRAFT_611227</name>
</gene>
<evidence type="ECO:0000313" key="3">
    <source>
        <dbReference type="Proteomes" id="UP000717696"/>
    </source>
</evidence>
<feature type="region of interest" description="Disordered" evidence="1">
    <location>
        <begin position="1366"/>
        <end position="1425"/>
    </location>
</feature>
<dbReference type="Gene3D" id="3.30.565.10">
    <property type="entry name" value="Histidine kinase-like ATPase, C-terminal domain"/>
    <property type="match status" value="1"/>
</dbReference>
<dbReference type="OrthoDB" id="1262810at2759"/>
<dbReference type="Proteomes" id="UP000717696">
    <property type="component" value="Unassembled WGS sequence"/>
</dbReference>
<accession>A0A9P9DZX8</accession>